<evidence type="ECO:0000313" key="2">
    <source>
        <dbReference type="EMBL" id="PVE07221.1"/>
    </source>
</evidence>
<reference evidence="2 3" key="1">
    <citation type="submission" date="2013-12" db="EMBL/GenBank/DDBJ databases">
        <title>Annotated genome of Streptomyces scopuliridis.</title>
        <authorList>
            <person name="Olson J.B."/>
        </authorList>
    </citation>
    <scope>NUCLEOTIDE SEQUENCE [LARGE SCALE GENOMIC DNA]</scope>
    <source>
        <strain evidence="2 3">RB72</strain>
    </source>
</reference>
<dbReference type="InterPro" id="IPR041581">
    <property type="entry name" value="Glyoxalase_6"/>
</dbReference>
<dbReference type="CDD" id="cd07247">
    <property type="entry name" value="SgaA_N_like"/>
    <property type="match status" value="1"/>
</dbReference>
<name>A0A2T7SWN2_9ACTN</name>
<dbReference type="EMBL" id="AZSP01000277">
    <property type="protein sequence ID" value="PVE07221.1"/>
    <property type="molecule type" value="Genomic_DNA"/>
</dbReference>
<dbReference type="AlphaFoldDB" id="A0A2T7SWN2"/>
<feature type="domain" description="VOC" evidence="1">
    <location>
        <begin position="12"/>
        <end position="127"/>
    </location>
</feature>
<dbReference type="OrthoDB" id="9793039at2"/>
<dbReference type="PANTHER" id="PTHR33993">
    <property type="entry name" value="GLYOXALASE-RELATED"/>
    <property type="match status" value="1"/>
</dbReference>
<dbReference type="InterPro" id="IPR037523">
    <property type="entry name" value="VOC_core"/>
</dbReference>
<accession>A0A2T7SWN2</accession>
<dbReference type="Pfam" id="PF18029">
    <property type="entry name" value="Glyoxalase_6"/>
    <property type="match status" value="1"/>
</dbReference>
<organism evidence="2 3">
    <name type="scientific">Streptomyces scopuliridis RB72</name>
    <dbReference type="NCBI Taxonomy" id="1440053"/>
    <lineage>
        <taxon>Bacteria</taxon>
        <taxon>Bacillati</taxon>
        <taxon>Actinomycetota</taxon>
        <taxon>Actinomycetes</taxon>
        <taxon>Kitasatosporales</taxon>
        <taxon>Streptomycetaceae</taxon>
        <taxon>Streptomyces</taxon>
    </lineage>
</organism>
<evidence type="ECO:0000313" key="3">
    <source>
        <dbReference type="Proteomes" id="UP000245992"/>
    </source>
</evidence>
<dbReference type="STRING" id="1440053.GCA_000718095_06396"/>
<gene>
    <name evidence="2" type="ORF">Y717_23955</name>
</gene>
<dbReference type="InterPro" id="IPR052164">
    <property type="entry name" value="Anthracycline_SecMetBiosynth"/>
</dbReference>
<evidence type="ECO:0000259" key="1">
    <source>
        <dbReference type="PROSITE" id="PS51819"/>
    </source>
</evidence>
<dbReference type="InterPro" id="IPR029068">
    <property type="entry name" value="Glyas_Bleomycin-R_OHBP_Dase"/>
</dbReference>
<dbReference type="PROSITE" id="PS51819">
    <property type="entry name" value="VOC"/>
    <property type="match status" value="2"/>
</dbReference>
<dbReference type="RefSeq" id="WP_030355316.1">
    <property type="nucleotide sequence ID" value="NZ_AZSP01000277.1"/>
</dbReference>
<dbReference type="Pfam" id="PF00903">
    <property type="entry name" value="Glyoxalase"/>
    <property type="match status" value="1"/>
</dbReference>
<dbReference type="InterPro" id="IPR004360">
    <property type="entry name" value="Glyas_Fos-R_dOase_dom"/>
</dbReference>
<dbReference type="Proteomes" id="UP000245992">
    <property type="component" value="Unassembled WGS sequence"/>
</dbReference>
<proteinExistence type="predicted"/>
<protein>
    <submittedName>
        <fullName evidence="2">Glyoxalase</fullName>
    </submittedName>
</protein>
<dbReference type="PANTHER" id="PTHR33993:SF10">
    <property type="entry name" value="CONSERVED PROTEIN"/>
    <property type="match status" value="1"/>
</dbReference>
<keyword evidence="3" id="KW-1185">Reference proteome</keyword>
<feature type="domain" description="VOC" evidence="1">
    <location>
        <begin position="138"/>
        <end position="253"/>
    </location>
</feature>
<sequence>MSLVTRNQPAGTPTWIDLDVPDVERAKEFYGALFGWEYEPGAAAYTVCRLRGRAVAGFRQVPASDSTASTLSGLWCVYFATDDCDATAKRIVDAGGTLTRGPLEIGDQGTLALAADPSGARFGLWQGRALLGCEIVNEPGSLVRNDLTSPDPGPAREFYPAVFDFTLDGNDDLPGADFSFLRRPDGHEIGGIMGVPEAPSAAWQTLFEVADADAAAERALAAGGTAGVPADTIYVRMVKITDPFGNTFEVGSRPVGTP</sequence>
<dbReference type="Gene3D" id="3.10.180.10">
    <property type="entry name" value="2,3-Dihydroxybiphenyl 1,2-Dioxygenase, domain 1"/>
    <property type="match status" value="2"/>
</dbReference>
<comment type="caution">
    <text evidence="2">The sequence shown here is derived from an EMBL/GenBank/DDBJ whole genome shotgun (WGS) entry which is preliminary data.</text>
</comment>
<dbReference type="SUPFAM" id="SSF54593">
    <property type="entry name" value="Glyoxalase/Bleomycin resistance protein/Dihydroxybiphenyl dioxygenase"/>
    <property type="match status" value="1"/>
</dbReference>